<dbReference type="SUPFAM" id="SSF46689">
    <property type="entry name" value="Homeodomain-like"/>
    <property type="match status" value="1"/>
</dbReference>
<dbReference type="GO" id="GO:0003700">
    <property type="term" value="F:DNA-binding transcription factor activity"/>
    <property type="evidence" value="ECO:0007669"/>
    <property type="project" value="InterPro"/>
</dbReference>
<reference evidence="5" key="1">
    <citation type="submission" date="2020-10" db="EMBL/GenBank/DDBJ databases">
        <title>Connecting structure to function with the recovery of over 1000 high-quality activated sludge metagenome-assembled genomes encoding full-length rRNA genes using long-read sequencing.</title>
        <authorList>
            <person name="Singleton C.M."/>
            <person name="Petriglieri F."/>
            <person name="Kristensen J.M."/>
            <person name="Kirkegaard R.H."/>
            <person name="Michaelsen T.Y."/>
            <person name="Andersen M.H."/>
            <person name="Karst S.M."/>
            <person name="Dueholm M.S."/>
            <person name="Nielsen P.H."/>
            <person name="Albertsen M."/>
        </authorList>
    </citation>
    <scope>NUCLEOTIDE SEQUENCE</scope>
    <source>
        <strain evidence="5">Skiv_18-Q3-R9-52_MAXAC.067</strain>
    </source>
</reference>
<evidence type="ECO:0000256" key="1">
    <source>
        <dbReference type="ARBA" id="ARBA00023015"/>
    </source>
</evidence>
<dbReference type="Pfam" id="PF12833">
    <property type="entry name" value="HTH_18"/>
    <property type="match status" value="1"/>
</dbReference>
<evidence type="ECO:0000256" key="2">
    <source>
        <dbReference type="ARBA" id="ARBA00023125"/>
    </source>
</evidence>
<comment type="caution">
    <text evidence="5">The sequence shown here is derived from an EMBL/GenBank/DDBJ whole genome shotgun (WGS) entry which is preliminary data.</text>
</comment>
<dbReference type="AlphaFoldDB" id="A0A9D7XMA3"/>
<dbReference type="GO" id="GO:0000976">
    <property type="term" value="F:transcription cis-regulatory region binding"/>
    <property type="evidence" value="ECO:0007669"/>
    <property type="project" value="TreeGrafter"/>
</dbReference>
<dbReference type="Pfam" id="PF13377">
    <property type="entry name" value="Peripla_BP_3"/>
    <property type="match status" value="1"/>
</dbReference>
<dbReference type="Gene3D" id="1.10.10.60">
    <property type="entry name" value="Homeodomain-like"/>
    <property type="match status" value="1"/>
</dbReference>
<evidence type="ECO:0000313" key="6">
    <source>
        <dbReference type="Proteomes" id="UP000886657"/>
    </source>
</evidence>
<sequence length="392" mass="43338">MPKNRHIALLVPASGGYSRGVCQGVATYALEHDDWLIFPYERAEVTKLPAWLKKGHIDGIIGFITTPELGRQISSLGVPVVDVQGEGNCPASPVLDTDPEAVAQLAGDFFLQAGFINFAFGGYPGIFFSDRRSAAFCRILEAHGRQVHCYQPPDKVAATIKLQFQELRGLEYEAALAAWLSKLPKPIAILACNDIRGQQIITACRDLGISMPSDVSVIGVDNDEILCRLCRPTLTSIAPNIEGIGQMAADMLNRMLDGEQVEPVLHRMAPLRIVERQSTDITTAQDPLVLAASRIIRDRACHGISVDQICELVDCSRSTLDNLFKKHLDRPVAQEMLRIRLNRGMRLLEDSNLAIEEVARECGFTSATYFCRFFKREAGATPALYRAQFARR</sequence>
<dbReference type="InterPro" id="IPR020449">
    <property type="entry name" value="Tscrpt_reg_AraC-type_HTH"/>
</dbReference>
<dbReference type="Gene3D" id="3.40.50.2300">
    <property type="match status" value="2"/>
</dbReference>
<evidence type="ECO:0000259" key="4">
    <source>
        <dbReference type="PROSITE" id="PS01124"/>
    </source>
</evidence>
<dbReference type="InterPro" id="IPR046335">
    <property type="entry name" value="LacI/GalR-like_sensor"/>
</dbReference>
<dbReference type="PROSITE" id="PS01124">
    <property type="entry name" value="HTH_ARAC_FAMILY_2"/>
    <property type="match status" value="1"/>
</dbReference>
<keyword evidence="1" id="KW-0805">Transcription regulation</keyword>
<dbReference type="SMART" id="SM00342">
    <property type="entry name" value="HTH_ARAC"/>
    <property type="match status" value="1"/>
</dbReference>
<organism evidence="5 6">
    <name type="scientific">Candidatus Geothrix skivensis</name>
    <dbReference type="NCBI Taxonomy" id="2954439"/>
    <lineage>
        <taxon>Bacteria</taxon>
        <taxon>Pseudomonadati</taxon>
        <taxon>Acidobacteriota</taxon>
        <taxon>Holophagae</taxon>
        <taxon>Holophagales</taxon>
        <taxon>Holophagaceae</taxon>
        <taxon>Geothrix</taxon>
    </lineage>
</organism>
<dbReference type="PANTHER" id="PTHR30146">
    <property type="entry name" value="LACI-RELATED TRANSCRIPTIONAL REPRESSOR"/>
    <property type="match status" value="1"/>
</dbReference>
<dbReference type="InterPro" id="IPR018060">
    <property type="entry name" value="HTH_AraC"/>
</dbReference>
<keyword evidence="3" id="KW-0804">Transcription</keyword>
<dbReference type="PROSITE" id="PS00041">
    <property type="entry name" value="HTH_ARAC_FAMILY_1"/>
    <property type="match status" value="1"/>
</dbReference>
<dbReference type="CDD" id="cd01543">
    <property type="entry name" value="PBP1_XylR"/>
    <property type="match status" value="1"/>
</dbReference>
<dbReference type="EMBL" id="JADKIO010000009">
    <property type="protein sequence ID" value="MBK9797285.1"/>
    <property type="molecule type" value="Genomic_DNA"/>
</dbReference>
<gene>
    <name evidence="5" type="ORF">IPP58_12470</name>
</gene>
<evidence type="ECO:0000256" key="3">
    <source>
        <dbReference type="ARBA" id="ARBA00023163"/>
    </source>
</evidence>
<feature type="domain" description="HTH araC/xylS-type" evidence="4">
    <location>
        <begin position="290"/>
        <end position="388"/>
    </location>
</feature>
<dbReference type="InterPro" id="IPR028082">
    <property type="entry name" value="Peripla_BP_I"/>
</dbReference>
<dbReference type="Proteomes" id="UP000886657">
    <property type="component" value="Unassembled WGS sequence"/>
</dbReference>
<dbReference type="SUPFAM" id="SSF53822">
    <property type="entry name" value="Periplasmic binding protein-like I"/>
    <property type="match status" value="1"/>
</dbReference>
<keyword evidence="2 5" id="KW-0238">DNA-binding</keyword>
<evidence type="ECO:0000313" key="5">
    <source>
        <dbReference type="EMBL" id="MBK9797285.1"/>
    </source>
</evidence>
<dbReference type="InterPro" id="IPR009057">
    <property type="entry name" value="Homeodomain-like_sf"/>
</dbReference>
<protein>
    <submittedName>
        <fullName evidence="5">DNA-binding transcriptional regulator</fullName>
    </submittedName>
</protein>
<accession>A0A9D7XMA3</accession>
<dbReference type="PRINTS" id="PR00032">
    <property type="entry name" value="HTHARAC"/>
</dbReference>
<proteinExistence type="predicted"/>
<name>A0A9D7XMA3_9BACT</name>
<dbReference type="PANTHER" id="PTHR30146:SF24">
    <property type="entry name" value="XYLOSE OPERON REGULATORY PROTEIN"/>
    <property type="match status" value="1"/>
</dbReference>
<dbReference type="InterPro" id="IPR018062">
    <property type="entry name" value="HTH_AraC-typ_CS"/>
</dbReference>